<keyword evidence="13" id="KW-1185">Reference proteome</keyword>
<dbReference type="KEGG" id="mku:I2456_09265"/>
<gene>
    <name evidence="7 12" type="primary">ispG</name>
    <name evidence="12" type="synonym">gcpE</name>
    <name evidence="12" type="ORF">I2456_09265</name>
    <name evidence="11" type="ORF">MKUB_17160</name>
</gene>
<evidence type="ECO:0000313" key="11">
    <source>
        <dbReference type="EMBL" id="GFG64226.1"/>
    </source>
</evidence>
<feature type="binding site" evidence="7">
    <location>
        <position position="280"/>
    </location>
    <ligand>
        <name>[4Fe-4S] cluster</name>
        <dbReference type="ChEBI" id="CHEBI:49883"/>
    </ligand>
</feature>
<evidence type="ECO:0000313" key="12">
    <source>
        <dbReference type="EMBL" id="QPI39614.1"/>
    </source>
</evidence>
<evidence type="ECO:0000256" key="4">
    <source>
        <dbReference type="ARBA" id="ARBA00023004"/>
    </source>
</evidence>
<organism evidence="12 14">
    <name type="scientific">Mycobacterium kubicae</name>
    <dbReference type="NCBI Taxonomy" id="120959"/>
    <lineage>
        <taxon>Bacteria</taxon>
        <taxon>Bacillati</taxon>
        <taxon>Actinomycetota</taxon>
        <taxon>Actinomycetes</taxon>
        <taxon>Mycobacteriales</taxon>
        <taxon>Mycobacteriaceae</taxon>
        <taxon>Mycobacterium</taxon>
        <taxon>Mycobacterium simiae complex</taxon>
    </lineage>
</organism>
<comment type="pathway">
    <text evidence="7">Isoprenoid biosynthesis; isopentenyl diphosphate biosynthesis via DXP pathway; isopentenyl diphosphate from 1-deoxy-D-xylulose 5-phosphate: step 5/6.</text>
</comment>
<dbReference type="Gene3D" id="3.30.413.10">
    <property type="entry name" value="Sulfite Reductase Hemoprotein, domain 1"/>
    <property type="match status" value="1"/>
</dbReference>
<dbReference type="SUPFAM" id="SSF56014">
    <property type="entry name" value="Nitrite and sulphite reductase 4Fe-4S domain-like"/>
    <property type="match status" value="1"/>
</dbReference>
<evidence type="ECO:0000313" key="13">
    <source>
        <dbReference type="Proteomes" id="UP000465306"/>
    </source>
</evidence>
<dbReference type="InterPro" id="IPR045854">
    <property type="entry name" value="NO2/SO3_Rdtase_4Fe4S_sf"/>
</dbReference>
<evidence type="ECO:0000313" key="14">
    <source>
        <dbReference type="Proteomes" id="UP000663583"/>
    </source>
</evidence>
<dbReference type="Gene3D" id="3.20.20.20">
    <property type="entry name" value="Dihydropteroate synthase-like"/>
    <property type="match status" value="1"/>
</dbReference>
<evidence type="ECO:0000256" key="8">
    <source>
        <dbReference type="SAM" id="MobiDB-lite"/>
    </source>
</evidence>
<dbReference type="PIRSF" id="PIRSF004640">
    <property type="entry name" value="IspG"/>
    <property type="match status" value="1"/>
</dbReference>
<reference evidence="12" key="3">
    <citation type="submission" date="2020-11" db="EMBL/GenBank/DDBJ databases">
        <title>Intraspecies plasmid and genomic variation of Mycobacterium kubicae revealed by the complete genome sequences of two clinical isolates.</title>
        <authorList>
            <person name="Hendrix J.R."/>
            <person name="Epperson L.E."/>
            <person name="Honda J.R."/>
            <person name="Strong M."/>
        </authorList>
    </citation>
    <scope>NUCLEOTIDE SEQUENCE</scope>
    <source>
        <strain evidence="12">JCM 13573</strain>
    </source>
</reference>
<dbReference type="InterPro" id="IPR016425">
    <property type="entry name" value="IspG_bac"/>
</dbReference>
<name>A0AAX1JGP5_9MYCO</name>
<evidence type="ECO:0000256" key="3">
    <source>
        <dbReference type="ARBA" id="ARBA00023002"/>
    </source>
</evidence>
<keyword evidence="2 7" id="KW-0479">Metal-binding</keyword>
<keyword evidence="6 7" id="KW-0414">Isoprene biosynthesis</keyword>
<keyword evidence="3 7" id="KW-0560">Oxidoreductase</keyword>
<dbReference type="EMBL" id="CP065047">
    <property type="protein sequence ID" value="QPI39614.1"/>
    <property type="molecule type" value="Genomic_DNA"/>
</dbReference>
<dbReference type="HAMAP" id="MF_00159">
    <property type="entry name" value="IspG"/>
    <property type="match status" value="1"/>
</dbReference>
<dbReference type="GO" id="GO:0046429">
    <property type="term" value="F:4-hydroxy-3-methylbut-2-en-1-yl diphosphate synthase activity (ferredoxin)"/>
    <property type="evidence" value="ECO:0007669"/>
    <property type="project" value="UniProtKB-UniRule"/>
</dbReference>
<feature type="compositionally biased region" description="Polar residues" evidence="8">
    <location>
        <begin position="381"/>
        <end position="390"/>
    </location>
</feature>
<reference evidence="11" key="2">
    <citation type="submission" date="2020-02" db="EMBL/GenBank/DDBJ databases">
        <authorList>
            <person name="Matsumoto Y."/>
            <person name="Kinjo T."/>
            <person name="Motooka D."/>
            <person name="Nabeya D."/>
            <person name="Jung N."/>
            <person name="Uechi K."/>
            <person name="Horii T."/>
            <person name="Iida T."/>
            <person name="Fujita J."/>
            <person name="Nakamura S."/>
        </authorList>
    </citation>
    <scope>NUCLEOTIDE SEQUENCE</scope>
    <source>
        <strain evidence="11">JCM 13573</strain>
    </source>
</reference>
<dbReference type="Proteomes" id="UP000663583">
    <property type="component" value="Chromosome"/>
</dbReference>
<keyword evidence="4 7" id="KW-0408">Iron</keyword>
<sequence>MTTGLGMPQPPPPTLAPRRTTRQLMVRDVGVGSDYPISVQSMCTTKTHDVNATLQQIAELTTAGCDIVRVACPRQEDADALPAIAKKSKIPVIADIHFQPKYIFAAIDAGCAAVRVNPGNIKEFDGRVGEVAKAAAAAGIPIRIGVNAGSLDKRFMQKYGKATPEALVESALWEASLFEEHGFGDIKISVKHNDPVVMVAAYEQLAAHCDYPLHLGVTEAGPAFQGTIKSAVAFGALLSKGIGDTIRVSLSAPPVEEVKVGNQILESLNLRPRSLEIVSCPSCGRAQVDVYTLANEVSAGLDGLEVPLRVAVMGCVVNGPGEAREADLGVASGNGKGQIFVRGEVIKTVPEAQIVETLIEEAMRIASELETETGGDPGATASGSPIVTVS</sequence>
<comment type="function">
    <text evidence="7">Converts 2C-methyl-D-erythritol 2,4-cyclodiphosphate (ME-2,4cPP) into 1-hydroxy-2-methyl-2-(E)-butenyl 4-diphosphate.</text>
</comment>
<comment type="catalytic activity">
    <reaction evidence="7">
        <text>(2E)-4-hydroxy-3-methylbut-2-enyl diphosphate + oxidized [flavodoxin] + H2O + 2 H(+) = 2-C-methyl-D-erythritol 2,4-cyclic diphosphate + reduced [flavodoxin]</text>
        <dbReference type="Rhea" id="RHEA:43604"/>
        <dbReference type="Rhea" id="RHEA-COMP:10622"/>
        <dbReference type="Rhea" id="RHEA-COMP:10623"/>
        <dbReference type="ChEBI" id="CHEBI:15377"/>
        <dbReference type="ChEBI" id="CHEBI:15378"/>
        <dbReference type="ChEBI" id="CHEBI:57618"/>
        <dbReference type="ChEBI" id="CHEBI:58210"/>
        <dbReference type="ChEBI" id="CHEBI:58483"/>
        <dbReference type="ChEBI" id="CHEBI:128753"/>
        <dbReference type="EC" id="1.17.7.3"/>
    </reaction>
</comment>
<feature type="region of interest" description="Disordered" evidence="8">
    <location>
        <begin position="369"/>
        <end position="390"/>
    </location>
</feature>
<feature type="binding site" evidence="7">
    <location>
        <position position="283"/>
    </location>
    <ligand>
        <name>[4Fe-4S] cluster</name>
        <dbReference type="ChEBI" id="CHEBI:49883"/>
    </ligand>
</feature>
<feature type="binding site" evidence="7">
    <location>
        <position position="322"/>
    </location>
    <ligand>
        <name>[4Fe-4S] cluster</name>
        <dbReference type="ChEBI" id="CHEBI:49883"/>
    </ligand>
</feature>
<dbReference type="Proteomes" id="UP000465306">
    <property type="component" value="Unassembled WGS sequence"/>
</dbReference>
<dbReference type="GO" id="GO:0051539">
    <property type="term" value="F:4 iron, 4 sulfur cluster binding"/>
    <property type="evidence" value="ECO:0007669"/>
    <property type="project" value="UniProtKB-UniRule"/>
</dbReference>
<evidence type="ECO:0000259" key="10">
    <source>
        <dbReference type="Pfam" id="PF26540"/>
    </source>
</evidence>
<dbReference type="FunFam" id="3.30.413.10:FF:000001">
    <property type="entry name" value="4-hydroxy-3-methylbut-2-en-1-yl diphosphate synthase (flavodoxin)"/>
    <property type="match status" value="1"/>
</dbReference>
<protein>
    <recommendedName>
        <fullName evidence="7">4-hydroxy-3-methylbut-2-en-1-yl diphosphate synthase (flavodoxin)</fullName>
        <ecNumber evidence="7">1.17.7.3</ecNumber>
    </recommendedName>
    <alternativeName>
        <fullName evidence="7">1-hydroxy-2-methyl-2-(E)-butenyl 4-diphosphate synthase</fullName>
    </alternativeName>
</protein>
<feature type="domain" description="IspG TIM-barrel" evidence="9">
    <location>
        <begin position="21"/>
        <end position="261"/>
    </location>
</feature>
<dbReference type="AlphaFoldDB" id="A0AAX1JGP5"/>
<comment type="similarity">
    <text evidence="7">Belongs to the IspG family.</text>
</comment>
<feature type="domain" description="IspG C-terminal" evidence="10">
    <location>
        <begin position="276"/>
        <end position="362"/>
    </location>
</feature>
<dbReference type="Pfam" id="PF04551">
    <property type="entry name" value="GcpE"/>
    <property type="match status" value="1"/>
</dbReference>
<dbReference type="NCBIfam" id="NF001540">
    <property type="entry name" value="PRK00366.1"/>
    <property type="match status" value="1"/>
</dbReference>
<evidence type="ECO:0000256" key="5">
    <source>
        <dbReference type="ARBA" id="ARBA00023014"/>
    </source>
</evidence>
<dbReference type="EC" id="1.17.7.3" evidence="7"/>
<dbReference type="GO" id="GO:0016114">
    <property type="term" value="P:terpenoid biosynthetic process"/>
    <property type="evidence" value="ECO:0007669"/>
    <property type="project" value="InterPro"/>
</dbReference>
<dbReference type="GO" id="GO:0005506">
    <property type="term" value="F:iron ion binding"/>
    <property type="evidence" value="ECO:0007669"/>
    <property type="project" value="InterPro"/>
</dbReference>
<dbReference type="InterPro" id="IPR011005">
    <property type="entry name" value="Dihydropteroate_synth-like_sf"/>
</dbReference>
<dbReference type="RefSeq" id="WP_085074473.1">
    <property type="nucleotide sequence ID" value="NZ_BLKU01000003.1"/>
</dbReference>
<evidence type="ECO:0000256" key="6">
    <source>
        <dbReference type="ARBA" id="ARBA00023229"/>
    </source>
</evidence>
<dbReference type="SUPFAM" id="SSF51717">
    <property type="entry name" value="Dihydropteroate synthetase-like"/>
    <property type="match status" value="1"/>
</dbReference>
<dbReference type="PANTHER" id="PTHR30454">
    <property type="entry name" value="4-HYDROXY-3-METHYLBUT-2-EN-1-YL DIPHOSPHATE SYNTHASE"/>
    <property type="match status" value="1"/>
</dbReference>
<feature type="binding site" evidence="7">
    <location>
        <position position="315"/>
    </location>
    <ligand>
        <name>[4Fe-4S] cluster</name>
        <dbReference type="ChEBI" id="CHEBI:49883"/>
    </ligand>
</feature>
<dbReference type="GO" id="GO:0141197">
    <property type="term" value="F:4-hydroxy-3-methylbut-2-enyl-diphosphate synthase activity (flavodoxin)"/>
    <property type="evidence" value="ECO:0007669"/>
    <property type="project" value="UniProtKB-EC"/>
</dbReference>
<dbReference type="FunFam" id="3.20.20.20:FF:000003">
    <property type="entry name" value="4-hydroxy-3-methylbut-2-en-1-yl diphosphate synthase (flavodoxin)"/>
    <property type="match status" value="1"/>
</dbReference>
<dbReference type="NCBIfam" id="TIGR00612">
    <property type="entry name" value="ispG_gcpE"/>
    <property type="match status" value="1"/>
</dbReference>
<dbReference type="InterPro" id="IPR004588">
    <property type="entry name" value="IspG_bac-typ"/>
</dbReference>
<dbReference type="Pfam" id="PF26540">
    <property type="entry name" value="GcpE_C"/>
    <property type="match status" value="1"/>
</dbReference>
<dbReference type="PANTHER" id="PTHR30454:SF0">
    <property type="entry name" value="4-HYDROXY-3-METHYLBUT-2-EN-1-YL DIPHOSPHATE SYNTHASE (FERREDOXIN), CHLOROPLASTIC"/>
    <property type="match status" value="1"/>
</dbReference>
<dbReference type="InterPro" id="IPR058579">
    <property type="entry name" value="IspG_C"/>
</dbReference>
<evidence type="ECO:0000256" key="2">
    <source>
        <dbReference type="ARBA" id="ARBA00022723"/>
    </source>
</evidence>
<evidence type="ECO:0000259" key="9">
    <source>
        <dbReference type="Pfam" id="PF04551"/>
    </source>
</evidence>
<comment type="cofactor">
    <cofactor evidence="7">
        <name>[4Fe-4S] cluster</name>
        <dbReference type="ChEBI" id="CHEBI:49883"/>
    </cofactor>
    <text evidence="7">Binds 1 [4Fe-4S] cluster.</text>
</comment>
<dbReference type="GO" id="GO:0019288">
    <property type="term" value="P:isopentenyl diphosphate biosynthetic process, methylerythritol 4-phosphate pathway"/>
    <property type="evidence" value="ECO:0007669"/>
    <property type="project" value="UniProtKB-UniRule"/>
</dbReference>
<accession>A0AAX1JGP5</accession>
<evidence type="ECO:0000256" key="7">
    <source>
        <dbReference type="HAMAP-Rule" id="MF_00159"/>
    </source>
</evidence>
<dbReference type="InterPro" id="IPR058578">
    <property type="entry name" value="IspG_TIM"/>
</dbReference>
<reference evidence="11 13" key="1">
    <citation type="journal article" date="2019" name="Emerg. Microbes Infect.">
        <title>Comprehensive subspecies identification of 175 nontuberculous mycobacteria species based on 7547 genomic profiles.</title>
        <authorList>
            <person name="Matsumoto Y."/>
            <person name="Kinjo T."/>
            <person name="Motooka D."/>
            <person name="Nabeya D."/>
            <person name="Jung N."/>
            <person name="Uechi K."/>
            <person name="Horii T."/>
            <person name="Iida T."/>
            <person name="Fujita J."/>
            <person name="Nakamura S."/>
        </authorList>
    </citation>
    <scope>NUCLEOTIDE SEQUENCE [LARGE SCALE GENOMIC DNA]</scope>
    <source>
        <strain evidence="11 13">JCM 13573</strain>
    </source>
</reference>
<proteinExistence type="inferred from homology"/>
<evidence type="ECO:0000256" key="1">
    <source>
        <dbReference type="ARBA" id="ARBA00022485"/>
    </source>
</evidence>
<keyword evidence="5 7" id="KW-0411">Iron-sulfur</keyword>
<keyword evidence="1 7" id="KW-0004">4Fe-4S</keyword>
<dbReference type="EMBL" id="BLKU01000003">
    <property type="protein sequence ID" value="GFG64226.1"/>
    <property type="molecule type" value="Genomic_DNA"/>
</dbReference>